<comment type="subcellular location">
    <subcellularLocation>
        <location evidence="1">Cytoplasm</location>
    </subcellularLocation>
</comment>
<evidence type="ECO:0000256" key="4">
    <source>
        <dbReference type="ARBA" id="ARBA00023012"/>
    </source>
</evidence>
<proteinExistence type="predicted"/>
<evidence type="ECO:0000256" key="2">
    <source>
        <dbReference type="ARBA" id="ARBA00022490"/>
    </source>
</evidence>
<reference evidence="15 16" key="1">
    <citation type="submission" date="2014-12" db="EMBL/GenBank/DDBJ databases">
        <title>Draft genome sequences of 29 type strains of Enterococci.</title>
        <authorList>
            <person name="Zhong Z."/>
            <person name="Sun Z."/>
            <person name="Liu W."/>
            <person name="Zhang W."/>
            <person name="Zhang H."/>
        </authorList>
    </citation>
    <scope>NUCLEOTIDE SEQUENCE [LARGE SCALE GENOMIC DNA]</scope>
    <source>
        <strain evidence="15 16">DSM 15687</strain>
    </source>
</reference>
<dbReference type="Gene3D" id="3.40.50.2300">
    <property type="match status" value="1"/>
</dbReference>
<dbReference type="InterPro" id="IPR001867">
    <property type="entry name" value="OmpR/PhoB-type_DNA-bd"/>
</dbReference>
<protein>
    <recommendedName>
        <fullName evidence="9">Transcriptional regulatory protein WalR</fullName>
    </recommendedName>
</protein>
<dbReference type="InterPro" id="IPR001789">
    <property type="entry name" value="Sig_transdc_resp-reg_receiver"/>
</dbReference>
<comment type="caution">
    <text evidence="15">The sequence shown here is derived from an EMBL/GenBank/DDBJ whole genome shotgun (WGS) entry which is preliminary data.</text>
</comment>
<keyword evidence="2" id="KW-0963">Cytoplasm</keyword>
<feature type="modified residue" description="4-aspartylphosphate" evidence="11">
    <location>
        <position position="52"/>
    </location>
</feature>
<comment type="subunit">
    <text evidence="8">Monomer. Homodimer.</text>
</comment>
<dbReference type="SUPFAM" id="SSF52172">
    <property type="entry name" value="CheY-like"/>
    <property type="match status" value="1"/>
</dbReference>
<dbReference type="PANTHER" id="PTHR48111:SF40">
    <property type="entry name" value="PHOSPHATE REGULON TRANSCRIPTIONAL REGULATORY PROTEIN PHOB"/>
    <property type="match status" value="1"/>
</dbReference>
<evidence type="ECO:0000256" key="7">
    <source>
        <dbReference type="ARBA" id="ARBA00023163"/>
    </source>
</evidence>
<dbReference type="PROSITE" id="PS50110">
    <property type="entry name" value="RESPONSE_REGULATORY"/>
    <property type="match status" value="1"/>
</dbReference>
<dbReference type="RefSeq" id="WP_071855195.1">
    <property type="nucleotide sequence ID" value="NZ_JXLB01000008.1"/>
</dbReference>
<keyword evidence="5" id="KW-0805">Transcription regulation</keyword>
<dbReference type="FunFam" id="1.10.10.10:FF:000089">
    <property type="entry name" value="Alkaline phosphatase synthesis response regulator"/>
    <property type="match status" value="1"/>
</dbReference>
<keyword evidence="7" id="KW-0804">Transcription</keyword>
<dbReference type="Proteomes" id="UP000182152">
    <property type="component" value="Unassembled WGS sequence"/>
</dbReference>
<dbReference type="Pfam" id="PF00486">
    <property type="entry name" value="Trans_reg_C"/>
    <property type="match status" value="1"/>
</dbReference>
<dbReference type="GO" id="GO:0000156">
    <property type="term" value="F:phosphorelay response regulator activity"/>
    <property type="evidence" value="ECO:0007669"/>
    <property type="project" value="TreeGrafter"/>
</dbReference>
<keyword evidence="3 11" id="KW-0597">Phosphoprotein</keyword>
<name>A0A1L8WNM3_9ENTE</name>
<comment type="function">
    <text evidence="10">Member of the two-component regulatory system WalK/WalR that regulates genes involved in cell wall metabolism. Binds to the promoter region of the transcription factor fabT gene in the fabTH-acp operon in vitro. Inhibits transcription of fabT, probably acting in an unphosphorylated form, thereby playing a role in the regulation of fatty acid biosynthesis. Essential for normal growth in vitro. Required for maintaining normal cellular morphology, acting, at least in part, by regulating peptidoglycan hydrolase pcsB. Involved in maintaining expression of WalRK regulon genes in exponentially growing cells.</text>
</comment>
<evidence type="ECO:0000256" key="6">
    <source>
        <dbReference type="ARBA" id="ARBA00023125"/>
    </source>
</evidence>
<dbReference type="PROSITE" id="PS51755">
    <property type="entry name" value="OMPR_PHOB"/>
    <property type="match status" value="1"/>
</dbReference>
<dbReference type="Gene3D" id="6.10.250.690">
    <property type="match status" value="1"/>
</dbReference>
<dbReference type="InterPro" id="IPR047791">
    <property type="entry name" value="WalR"/>
</dbReference>
<evidence type="ECO:0000259" key="14">
    <source>
        <dbReference type="PROSITE" id="PS51755"/>
    </source>
</evidence>
<dbReference type="SMART" id="SM00448">
    <property type="entry name" value="REC"/>
    <property type="match status" value="1"/>
</dbReference>
<keyword evidence="4" id="KW-0902">Two-component regulatory system</keyword>
<dbReference type="AlphaFoldDB" id="A0A1L8WNM3"/>
<evidence type="ECO:0000259" key="13">
    <source>
        <dbReference type="PROSITE" id="PS50110"/>
    </source>
</evidence>
<dbReference type="SUPFAM" id="SSF46894">
    <property type="entry name" value="C-terminal effector domain of the bipartite response regulators"/>
    <property type="match status" value="1"/>
</dbReference>
<feature type="domain" description="Response regulatory" evidence="13">
    <location>
        <begin position="3"/>
        <end position="116"/>
    </location>
</feature>
<evidence type="ECO:0000256" key="1">
    <source>
        <dbReference type="ARBA" id="ARBA00004496"/>
    </source>
</evidence>
<evidence type="ECO:0000256" key="9">
    <source>
        <dbReference type="ARBA" id="ARBA00035291"/>
    </source>
</evidence>
<gene>
    <name evidence="15" type="ORF">RV14_GL002196</name>
</gene>
<dbReference type="GO" id="GO:0005829">
    <property type="term" value="C:cytosol"/>
    <property type="evidence" value="ECO:0007669"/>
    <property type="project" value="TreeGrafter"/>
</dbReference>
<dbReference type="PANTHER" id="PTHR48111">
    <property type="entry name" value="REGULATOR OF RPOS"/>
    <property type="match status" value="1"/>
</dbReference>
<accession>A0A1L8WNM3</accession>
<feature type="DNA-binding region" description="OmpR/PhoB-type" evidence="12">
    <location>
        <begin position="131"/>
        <end position="230"/>
    </location>
</feature>
<dbReference type="InterPro" id="IPR011006">
    <property type="entry name" value="CheY-like_superfamily"/>
</dbReference>
<dbReference type="GO" id="GO:0006355">
    <property type="term" value="P:regulation of DNA-templated transcription"/>
    <property type="evidence" value="ECO:0007669"/>
    <property type="project" value="InterPro"/>
</dbReference>
<dbReference type="InterPro" id="IPR058071">
    <property type="entry name" value="WalR_REC"/>
</dbReference>
<dbReference type="InterPro" id="IPR036388">
    <property type="entry name" value="WH-like_DNA-bd_sf"/>
</dbReference>
<keyword evidence="16" id="KW-1185">Reference proteome</keyword>
<dbReference type="NCBIfam" id="NF040534">
    <property type="entry name" value="resp_reg_YycF"/>
    <property type="match status" value="1"/>
</dbReference>
<evidence type="ECO:0000256" key="12">
    <source>
        <dbReference type="PROSITE-ProRule" id="PRU01091"/>
    </source>
</evidence>
<dbReference type="SMART" id="SM00862">
    <property type="entry name" value="Trans_reg_C"/>
    <property type="match status" value="1"/>
</dbReference>
<keyword evidence="6 12" id="KW-0238">DNA-binding</keyword>
<dbReference type="CDD" id="cd00383">
    <property type="entry name" value="trans_reg_C"/>
    <property type="match status" value="1"/>
</dbReference>
<evidence type="ECO:0000256" key="5">
    <source>
        <dbReference type="ARBA" id="ARBA00023015"/>
    </source>
</evidence>
<dbReference type="GO" id="GO:0000976">
    <property type="term" value="F:transcription cis-regulatory region binding"/>
    <property type="evidence" value="ECO:0007669"/>
    <property type="project" value="TreeGrafter"/>
</dbReference>
<organism evidence="15 16">
    <name type="scientific">Enterococcus ratti</name>
    <dbReference type="NCBI Taxonomy" id="150033"/>
    <lineage>
        <taxon>Bacteria</taxon>
        <taxon>Bacillati</taxon>
        <taxon>Bacillota</taxon>
        <taxon>Bacilli</taxon>
        <taxon>Lactobacillales</taxon>
        <taxon>Enterococcaceae</taxon>
        <taxon>Enterococcus</taxon>
    </lineage>
</organism>
<evidence type="ECO:0000256" key="10">
    <source>
        <dbReference type="ARBA" id="ARBA00058568"/>
    </source>
</evidence>
<feature type="domain" description="OmpR/PhoB-type" evidence="14">
    <location>
        <begin position="131"/>
        <end position="230"/>
    </location>
</feature>
<evidence type="ECO:0000256" key="3">
    <source>
        <dbReference type="ARBA" id="ARBA00022553"/>
    </source>
</evidence>
<evidence type="ECO:0000313" key="16">
    <source>
        <dbReference type="Proteomes" id="UP000182152"/>
    </source>
</evidence>
<dbReference type="OrthoDB" id="9790442at2"/>
<dbReference type="InterPro" id="IPR039420">
    <property type="entry name" value="WalR-like"/>
</dbReference>
<dbReference type="EMBL" id="JXLB01000008">
    <property type="protein sequence ID" value="OJG82621.1"/>
    <property type="molecule type" value="Genomic_DNA"/>
</dbReference>
<dbReference type="GO" id="GO:0032993">
    <property type="term" value="C:protein-DNA complex"/>
    <property type="evidence" value="ECO:0007669"/>
    <property type="project" value="TreeGrafter"/>
</dbReference>
<dbReference type="Pfam" id="PF00072">
    <property type="entry name" value="Response_reg"/>
    <property type="match status" value="1"/>
</dbReference>
<dbReference type="InterPro" id="IPR016032">
    <property type="entry name" value="Sig_transdc_resp-reg_C-effctor"/>
</dbReference>
<dbReference type="FunFam" id="3.40.50.2300:FF:000052">
    <property type="entry name" value="DNA-binding response regulator YycF"/>
    <property type="match status" value="1"/>
</dbReference>
<evidence type="ECO:0000256" key="8">
    <source>
        <dbReference type="ARBA" id="ARBA00024380"/>
    </source>
</evidence>
<dbReference type="CDD" id="cd17614">
    <property type="entry name" value="REC_OmpR_YycF-like"/>
    <property type="match status" value="1"/>
</dbReference>
<dbReference type="Gene3D" id="1.10.10.10">
    <property type="entry name" value="Winged helix-like DNA-binding domain superfamily/Winged helix DNA-binding domain"/>
    <property type="match status" value="1"/>
</dbReference>
<dbReference type="STRING" id="150033.RV14_GL002196"/>
<evidence type="ECO:0000256" key="11">
    <source>
        <dbReference type="PROSITE-ProRule" id="PRU00169"/>
    </source>
</evidence>
<evidence type="ECO:0000313" key="15">
    <source>
        <dbReference type="EMBL" id="OJG82621.1"/>
    </source>
</evidence>
<sequence length="234" mass="26893">MKKILVVDDEKPISDIVKFNLAKEGYDVYTAYDGEEALEKVTEVEPDLILLDLMLPKMDGLEVAREVRKTYDMPIIMVTAKDSEIDKVLGLELGADDYVTKPFSNRELVARVKANLRRGATAAKEVEEATPSELVIGDLTIHPDAYMVTKRGKTIELTHREFELLFYLAKHIGQVMTREHLLQTVWGYDYFGDVRTVDVTVRRLREKIEDNPSHPNYLVTRRGVGYYLRNQEQE</sequence>